<reference evidence="1" key="1">
    <citation type="journal article" date="2014" name="Front. Microbiol.">
        <title>High frequency of phylogenetically diverse reductive dehalogenase-homologous genes in deep subseafloor sedimentary metagenomes.</title>
        <authorList>
            <person name="Kawai M."/>
            <person name="Futagami T."/>
            <person name="Toyoda A."/>
            <person name="Takaki Y."/>
            <person name="Nishi S."/>
            <person name="Hori S."/>
            <person name="Arai W."/>
            <person name="Tsubouchi T."/>
            <person name="Morono Y."/>
            <person name="Uchiyama I."/>
            <person name="Ito T."/>
            <person name="Fujiyama A."/>
            <person name="Inagaki F."/>
            <person name="Takami H."/>
        </authorList>
    </citation>
    <scope>NUCLEOTIDE SEQUENCE</scope>
    <source>
        <strain evidence="1">Expedition CK06-06</strain>
    </source>
</reference>
<organism evidence="1">
    <name type="scientific">marine sediment metagenome</name>
    <dbReference type="NCBI Taxonomy" id="412755"/>
    <lineage>
        <taxon>unclassified sequences</taxon>
        <taxon>metagenomes</taxon>
        <taxon>ecological metagenomes</taxon>
    </lineage>
</organism>
<sequence>MTTHNLKRYLTISKSIKYNPIAIFTGNYSDDEIRDLDINYENDS</sequence>
<feature type="non-terminal residue" evidence="1">
    <location>
        <position position="44"/>
    </location>
</feature>
<gene>
    <name evidence="1" type="ORF">S03H2_71237</name>
</gene>
<name>X1M2E3_9ZZZZ</name>
<dbReference type="EMBL" id="BARU01047597">
    <property type="protein sequence ID" value="GAI00544.1"/>
    <property type="molecule type" value="Genomic_DNA"/>
</dbReference>
<comment type="caution">
    <text evidence="1">The sequence shown here is derived from an EMBL/GenBank/DDBJ whole genome shotgun (WGS) entry which is preliminary data.</text>
</comment>
<proteinExistence type="predicted"/>
<dbReference type="AlphaFoldDB" id="X1M2E3"/>
<evidence type="ECO:0000313" key="1">
    <source>
        <dbReference type="EMBL" id="GAI00544.1"/>
    </source>
</evidence>
<accession>X1M2E3</accession>
<protein>
    <submittedName>
        <fullName evidence="1">Uncharacterized protein</fullName>
    </submittedName>
</protein>